<protein>
    <submittedName>
        <fullName evidence="1">Uncharacterized protein</fullName>
    </submittedName>
</protein>
<reference evidence="1" key="1">
    <citation type="submission" date="2020-05" db="EMBL/GenBank/DDBJ databases">
        <title>WGS assembly of Panicum virgatum.</title>
        <authorList>
            <person name="Lovell J.T."/>
            <person name="Jenkins J."/>
            <person name="Shu S."/>
            <person name="Juenger T.E."/>
            <person name="Schmutz J."/>
        </authorList>
    </citation>
    <scope>NUCLEOTIDE SEQUENCE</scope>
    <source>
        <strain evidence="1">AP13</strain>
    </source>
</reference>
<evidence type="ECO:0000313" key="2">
    <source>
        <dbReference type="Proteomes" id="UP000823388"/>
    </source>
</evidence>
<organism evidence="1 2">
    <name type="scientific">Panicum virgatum</name>
    <name type="common">Blackwell switchgrass</name>
    <dbReference type="NCBI Taxonomy" id="38727"/>
    <lineage>
        <taxon>Eukaryota</taxon>
        <taxon>Viridiplantae</taxon>
        <taxon>Streptophyta</taxon>
        <taxon>Embryophyta</taxon>
        <taxon>Tracheophyta</taxon>
        <taxon>Spermatophyta</taxon>
        <taxon>Magnoliopsida</taxon>
        <taxon>Liliopsida</taxon>
        <taxon>Poales</taxon>
        <taxon>Poaceae</taxon>
        <taxon>PACMAD clade</taxon>
        <taxon>Panicoideae</taxon>
        <taxon>Panicodae</taxon>
        <taxon>Paniceae</taxon>
        <taxon>Panicinae</taxon>
        <taxon>Panicum</taxon>
        <taxon>Panicum sect. Hiantes</taxon>
    </lineage>
</organism>
<dbReference type="EMBL" id="CM029041">
    <property type="protein sequence ID" value="KAG2623582.1"/>
    <property type="molecule type" value="Genomic_DNA"/>
</dbReference>
<name>A0A8T0UG25_PANVG</name>
<dbReference type="Proteomes" id="UP000823388">
    <property type="component" value="Chromosome 3K"/>
</dbReference>
<gene>
    <name evidence="1" type="ORF">PVAP13_3KG069800</name>
</gene>
<comment type="caution">
    <text evidence="1">The sequence shown here is derived from an EMBL/GenBank/DDBJ whole genome shotgun (WGS) entry which is preliminary data.</text>
</comment>
<proteinExistence type="predicted"/>
<evidence type="ECO:0000313" key="1">
    <source>
        <dbReference type="EMBL" id="KAG2623582.1"/>
    </source>
</evidence>
<accession>A0A8T0UG25</accession>
<sequence>MSIGMEKDTKELAYGYLKPQKTLRFHLSIEFELAMYSQLLSSWATN</sequence>
<keyword evidence="2" id="KW-1185">Reference proteome</keyword>
<dbReference type="AlphaFoldDB" id="A0A8T0UG25"/>